<accession>A0A2H3ESH6</accession>
<organism evidence="2 3">
    <name type="scientific">Armillaria gallica</name>
    <name type="common">Bulbous honey fungus</name>
    <name type="synonym">Armillaria bulbosa</name>
    <dbReference type="NCBI Taxonomy" id="47427"/>
    <lineage>
        <taxon>Eukaryota</taxon>
        <taxon>Fungi</taxon>
        <taxon>Dikarya</taxon>
        <taxon>Basidiomycota</taxon>
        <taxon>Agaricomycotina</taxon>
        <taxon>Agaricomycetes</taxon>
        <taxon>Agaricomycetidae</taxon>
        <taxon>Agaricales</taxon>
        <taxon>Marasmiineae</taxon>
        <taxon>Physalacriaceae</taxon>
        <taxon>Armillaria</taxon>
    </lineage>
</organism>
<gene>
    <name evidence="2" type="ORF">ARMGADRAFT_915451</name>
</gene>
<evidence type="ECO:0000313" key="2">
    <source>
        <dbReference type="EMBL" id="PBL01687.1"/>
    </source>
</evidence>
<dbReference type="EMBL" id="KZ293645">
    <property type="protein sequence ID" value="PBL01687.1"/>
    <property type="molecule type" value="Genomic_DNA"/>
</dbReference>
<dbReference type="InParanoid" id="A0A2H3ESH6"/>
<sequence>MIPRNWSSGNARLSYSVSVCWPYIGSAVSIPGLMGVTSLKQQLRSVSLCTFLVCGLPSFSQPEPMSNFAYDTRPIFMTPLQAFPALSRNPAYMATLFLFILFQIPIVMAKNMSTVLAFRFLSQARWQPCTRH</sequence>
<name>A0A2H3ESH6_ARMGA</name>
<keyword evidence="1" id="KW-0472">Membrane</keyword>
<keyword evidence="3" id="KW-1185">Reference proteome</keyword>
<dbReference type="Proteomes" id="UP000217790">
    <property type="component" value="Unassembled WGS sequence"/>
</dbReference>
<keyword evidence="1" id="KW-0812">Transmembrane</keyword>
<feature type="transmembrane region" description="Helical" evidence="1">
    <location>
        <begin position="91"/>
        <end position="109"/>
    </location>
</feature>
<feature type="transmembrane region" description="Helical" evidence="1">
    <location>
        <begin position="13"/>
        <end position="36"/>
    </location>
</feature>
<protein>
    <submittedName>
        <fullName evidence="2">Uncharacterized protein</fullName>
    </submittedName>
</protein>
<evidence type="ECO:0000313" key="3">
    <source>
        <dbReference type="Proteomes" id="UP000217790"/>
    </source>
</evidence>
<dbReference type="AlphaFoldDB" id="A0A2H3ESH6"/>
<dbReference type="STRING" id="47427.A0A2H3ESH6"/>
<proteinExistence type="predicted"/>
<evidence type="ECO:0000256" key="1">
    <source>
        <dbReference type="SAM" id="Phobius"/>
    </source>
</evidence>
<keyword evidence="1" id="KW-1133">Transmembrane helix</keyword>
<reference evidence="3" key="1">
    <citation type="journal article" date="2017" name="Nat. Ecol. Evol.">
        <title>Genome expansion and lineage-specific genetic innovations in the forest pathogenic fungi Armillaria.</title>
        <authorList>
            <person name="Sipos G."/>
            <person name="Prasanna A.N."/>
            <person name="Walter M.C."/>
            <person name="O'Connor E."/>
            <person name="Balint B."/>
            <person name="Krizsan K."/>
            <person name="Kiss B."/>
            <person name="Hess J."/>
            <person name="Varga T."/>
            <person name="Slot J."/>
            <person name="Riley R."/>
            <person name="Boka B."/>
            <person name="Rigling D."/>
            <person name="Barry K."/>
            <person name="Lee J."/>
            <person name="Mihaltcheva S."/>
            <person name="LaButti K."/>
            <person name="Lipzen A."/>
            <person name="Waldron R."/>
            <person name="Moloney N.M."/>
            <person name="Sperisen C."/>
            <person name="Kredics L."/>
            <person name="Vagvoelgyi C."/>
            <person name="Patrignani A."/>
            <person name="Fitzpatrick D."/>
            <person name="Nagy I."/>
            <person name="Doyle S."/>
            <person name="Anderson J.B."/>
            <person name="Grigoriev I.V."/>
            <person name="Gueldener U."/>
            <person name="Muensterkoetter M."/>
            <person name="Nagy L.G."/>
        </authorList>
    </citation>
    <scope>NUCLEOTIDE SEQUENCE [LARGE SCALE GENOMIC DNA]</scope>
    <source>
        <strain evidence="3">Ar21-2</strain>
    </source>
</reference>